<evidence type="ECO:0000313" key="1">
    <source>
        <dbReference type="EMBL" id="ACY20711.1"/>
    </source>
</evidence>
<proteinExistence type="predicted"/>
<name>D0L6F4_GORB4</name>
<dbReference type="HOGENOM" id="CLU_2699508_0_0_11"/>
<keyword evidence="2" id="KW-1185">Reference proteome</keyword>
<protein>
    <submittedName>
        <fullName evidence="1">Uncharacterized protein</fullName>
    </submittedName>
</protein>
<evidence type="ECO:0000313" key="2">
    <source>
        <dbReference type="Proteomes" id="UP000001219"/>
    </source>
</evidence>
<dbReference type="Proteomes" id="UP000001219">
    <property type="component" value="Chromosome"/>
</dbReference>
<reference evidence="1 2" key="2">
    <citation type="journal article" date="2010" name="Stand. Genomic Sci.">
        <title>Complete genome sequence of Gordonia bronchialis type strain (3410).</title>
        <authorList>
            <person name="Ivanova N."/>
            <person name="Sikorski J."/>
            <person name="Jando M."/>
            <person name="Lapidus A."/>
            <person name="Nolan M."/>
            <person name="Lucas S."/>
            <person name="Del Rio T.G."/>
            <person name="Tice H."/>
            <person name="Copeland A."/>
            <person name="Cheng J.F."/>
            <person name="Chen F."/>
            <person name="Bruce D."/>
            <person name="Goodwin L."/>
            <person name="Pitluck S."/>
            <person name="Mavromatis K."/>
            <person name="Ovchinnikova G."/>
            <person name="Pati A."/>
            <person name="Chen A."/>
            <person name="Palaniappan K."/>
            <person name="Land M."/>
            <person name="Hauser L."/>
            <person name="Chang Y.J."/>
            <person name="Jeffries C.D."/>
            <person name="Chain P."/>
            <person name="Saunders E."/>
            <person name="Han C."/>
            <person name="Detter J.C."/>
            <person name="Brettin T."/>
            <person name="Rohde M."/>
            <person name="Goker M."/>
            <person name="Bristow J."/>
            <person name="Eisen J.A."/>
            <person name="Markowitz V."/>
            <person name="Hugenholtz P."/>
            <person name="Klenk H.P."/>
            <person name="Kyrpides N.C."/>
        </authorList>
    </citation>
    <scope>NUCLEOTIDE SEQUENCE [LARGE SCALE GENOMIC DNA]</scope>
    <source>
        <strain evidence="2">ATCC 25592 / DSM 43247 / BCRC 13721 / JCM 3198 / KCTC 3076 / NBRC 16047 / NCTC 10667</strain>
    </source>
</reference>
<dbReference type="RefSeq" id="WP_012833279.1">
    <property type="nucleotide sequence ID" value="NC_013441.1"/>
</dbReference>
<dbReference type="STRING" id="526226.Gbro_1429"/>
<dbReference type="AlphaFoldDB" id="D0L6F4"/>
<sequence length="73" mass="7985">MSDDLDPYMGYQEIHRDLVPGIPIGTLRALECRGDLPPSIVVGRRRLWRRSAIVGWLAGLEAQAEAAQAEGVA</sequence>
<dbReference type="EMBL" id="CP001802">
    <property type="protein sequence ID" value="ACY20711.1"/>
    <property type="molecule type" value="Genomic_DNA"/>
</dbReference>
<dbReference type="KEGG" id="gbr:Gbro_1429"/>
<reference evidence="2" key="1">
    <citation type="submission" date="2009-10" db="EMBL/GenBank/DDBJ databases">
        <title>The complete chromosome of Gordonia bronchialis DSM 43247.</title>
        <authorList>
            <consortium name="US DOE Joint Genome Institute (JGI-PGF)"/>
            <person name="Lucas S."/>
            <person name="Copeland A."/>
            <person name="Lapidus A."/>
            <person name="Glavina del Rio T."/>
            <person name="Dalin E."/>
            <person name="Tice H."/>
            <person name="Bruce D."/>
            <person name="Goodwin L."/>
            <person name="Pitluck S."/>
            <person name="Kyrpides N."/>
            <person name="Mavromatis K."/>
            <person name="Ivanova N."/>
            <person name="Ovchinnikova G."/>
            <person name="Saunders E."/>
            <person name="Brettin T."/>
            <person name="Detter J.C."/>
            <person name="Han C."/>
            <person name="Larimer F."/>
            <person name="Land M."/>
            <person name="Hauser L."/>
            <person name="Markowitz V."/>
            <person name="Cheng J.-F."/>
            <person name="Hugenholtz P."/>
            <person name="Woyke T."/>
            <person name="Wu D."/>
            <person name="Jando M."/>
            <person name="Schneider S."/>
            <person name="Goeker M."/>
            <person name="Klenk H.-P."/>
            <person name="Eisen J.A."/>
        </authorList>
    </citation>
    <scope>NUCLEOTIDE SEQUENCE [LARGE SCALE GENOMIC DNA]</scope>
    <source>
        <strain evidence="2">ATCC 25592 / DSM 43247 / BCRC 13721 / JCM 3198 / KCTC 3076 / NBRC 16047 / NCTC 10667</strain>
    </source>
</reference>
<organism evidence="1 2">
    <name type="scientific">Gordonia bronchialis (strain ATCC 25592 / DSM 43247 / BCRC 13721 / JCM 3198 / KCTC 3076 / NBRC 16047 / NCTC 10667)</name>
    <name type="common">Rhodococcus bronchialis</name>
    <dbReference type="NCBI Taxonomy" id="526226"/>
    <lineage>
        <taxon>Bacteria</taxon>
        <taxon>Bacillati</taxon>
        <taxon>Actinomycetota</taxon>
        <taxon>Actinomycetes</taxon>
        <taxon>Mycobacteriales</taxon>
        <taxon>Gordoniaceae</taxon>
        <taxon>Gordonia</taxon>
    </lineage>
</organism>
<accession>D0L6F4</accession>
<gene>
    <name evidence="1" type="ordered locus">Gbro_1429</name>
</gene>